<accession>A0A6B0VM49</accession>
<keyword evidence="2" id="KW-0032">Aminotransferase</keyword>
<evidence type="ECO:0000313" key="2">
    <source>
        <dbReference type="EMBL" id="MXV62548.1"/>
    </source>
</evidence>
<dbReference type="RefSeq" id="WP_160065376.1">
    <property type="nucleotide sequence ID" value="NZ_WUYX01000031.1"/>
</dbReference>
<dbReference type="Proteomes" id="UP000434101">
    <property type="component" value="Unassembled WGS sequence"/>
</dbReference>
<dbReference type="PANTHER" id="PTHR30244:SF34">
    <property type="entry name" value="DTDP-4-AMINO-4,6-DIDEOXYGALACTOSE TRANSAMINASE"/>
    <property type="match status" value="1"/>
</dbReference>
<dbReference type="PANTHER" id="PTHR30244">
    <property type="entry name" value="TRANSAMINASE"/>
    <property type="match status" value="1"/>
</dbReference>
<dbReference type="Gene3D" id="3.40.640.10">
    <property type="entry name" value="Type I PLP-dependent aspartate aminotransferase-like (Major domain)"/>
    <property type="match status" value="1"/>
</dbReference>
<organism evidence="2 3">
    <name type="scientific">Natronorubrum halalkaliphilum</name>
    <dbReference type="NCBI Taxonomy" id="2691917"/>
    <lineage>
        <taxon>Archaea</taxon>
        <taxon>Methanobacteriati</taxon>
        <taxon>Methanobacteriota</taxon>
        <taxon>Stenosarchaea group</taxon>
        <taxon>Halobacteria</taxon>
        <taxon>Halobacteriales</taxon>
        <taxon>Natrialbaceae</taxon>
        <taxon>Natronorubrum</taxon>
    </lineage>
</organism>
<dbReference type="SUPFAM" id="SSF53383">
    <property type="entry name" value="PLP-dependent transferases"/>
    <property type="match status" value="1"/>
</dbReference>
<comment type="similarity">
    <text evidence="1">Belongs to the DegT/DnrJ/EryC1 family.</text>
</comment>
<evidence type="ECO:0000256" key="1">
    <source>
        <dbReference type="RuleBase" id="RU004508"/>
    </source>
</evidence>
<dbReference type="GO" id="GO:0000271">
    <property type="term" value="P:polysaccharide biosynthetic process"/>
    <property type="evidence" value="ECO:0007669"/>
    <property type="project" value="TreeGrafter"/>
</dbReference>
<dbReference type="InterPro" id="IPR015421">
    <property type="entry name" value="PyrdxlP-dep_Trfase_major"/>
</dbReference>
<keyword evidence="1" id="KW-0663">Pyridoxal phosphate</keyword>
<evidence type="ECO:0000313" key="3">
    <source>
        <dbReference type="Proteomes" id="UP000434101"/>
    </source>
</evidence>
<dbReference type="InterPro" id="IPR015424">
    <property type="entry name" value="PyrdxlP-dep_Trfase"/>
</dbReference>
<dbReference type="InterPro" id="IPR000653">
    <property type="entry name" value="DegT/StrS_aminotransferase"/>
</dbReference>
<proteinExistence type="inferred from homology"/>
<dbReference type="EMBL" id="WUYX01000031">
    <property type="protein sequence ID" value="MXV62548.1"/>
    <property type="molecule type" value="Genomic_DNA"/>
</dbReference>
<name>A0A6B0VM49_9EURY</name>
<keyword evidence="3" id="KW-1185">Reference proteome</keyword>
<dbReference type="OrthoDB" id="358899at2157"/>
<dbReference type="AlphaFoldDB" id="A0A6B0VM49"/>
<keyword evidence="2" id="KW-0808">Transferase</keyword>
<sequence length="372" mass="41091">MIRDAPSLFVWSLSEQRLSSFDAFLEHYATTVVFYGSGKAALRDGLAGLVEPGQNVLIPAYLPDAVAEPFHDLGLEARYYAIQENLAPDLADIERRIDDETAAVMSVNYFGFPQPGLEEFVSLVDEYDCYHIDDNAHGPFSVDNGTLLGTRGSLGVTSLWKLLPIPNGAVLYCNDDDVVDRLEPSSFAGVSDRVTVSDCHFVLKSVLVDLLSANPTVRRSVTDLVTGRGRAPSIPNPADRYEADKVPMSKLSSHVVEDVNPSAIRDSRRSNYRAWRRIFDAVDDVEPLFESLPRGICPQVFPVRTPTPQRLLAELERCGVTGGHTWPRLSSTVTEDPAYEVSTNLAREVVVLPVHQHIDPSSIDAVGDRLRW</sequence>
<dbReference type="InterPro" id="IPR015422">
    <property type="entry name" value="PyrdxlP-dep_Trfase_small"/>
</dbReference>
<dbReference type="GO" id="GO:0008483">
    <property type="term" value="F:transaminase activity"/>
    <property type="evidence" value="ECO:0007669"/>
    <property type="project" value="UniProtKB-KW"/>
</dbReference>
<gene>
    <name evidence="2" type="ORF">GS429_10830</name>
</gene>
<comment type="caution">
    <text evidence="2">The sequence shown here is derived from an EMBL/GenBank/DDBJ whole genome shotgun (WGS) entry which is preliminary data.</text>
</comment>
<dbReference type="GO" id="GO:0030170">
    <property type="term" value="F:pyridoxal phosphate binding"/>
    <property type="evidence" value="ECO:0007669"/>
    <property type="project" value="TreeGrafter"/>
</dbReference>
<dbReference type="Pfam" id="PF01041">
    <property type="entry name" value="DegT_DnrJ_EryC1"/>
    <property type="match status" value="1"/>
</dbReference>
<protein>
    <submittedName>
        <fullName evidence="2">DegT/DnrJ/EryC1/StrS aminotransferase family protein</fullName>
    </submittedName>
</protein>
<reference evidence="2 3" key="1">
    <citation type="submission" date="2020-01" db="EMBL/GenBank/DDBJ databases">
        <title>Natronorubrum sp. JWXQ-INN 674 isolated from Inner Mongolia Autonomous Region of China.</title>
        <authorList>
            <person name="Xue Q."/>
        </authorList>
    </citation>
    <scope>NUCLEOTIDE SEQUENCE [LARGE SCALE GENOMIC DNA]</scope>
    <source>
        <strain evidence="2 3">JWXQ-INN-674</strain>
    </source>
</reference>
<dbReference type="Gene3D" id="3.90.1150.10">
    <property type="entry name" value="Aspartate Aminotransferase, domain 1"/>
    <property type="match status" value="1"/>
</dbReference>